<evidence type="ECO:0000313" key="1">
    <source>
        <dbReference type="EMBL" id="EDS93834.1"/>
    </source>
</evidence>
<protein>
    <submittedName>
        <fullName evidence="1">Uncharacterized protein</fullName>
    </submittedName>
</protein>
<dbReference type="AlphaFoldDB" id="A0ABC9NUE9"/>
<proteinExistence type="predicted"/>
<dbReference type="EMBL" id="ABKX01000001">
    <property type="protein sequence ID" value="EDS93834.1"/>
    <property type="molecule type" value="Genomic_DNA"/>
</dbReference>
<sequence>MCFLFKPRVAFYTPQWQKNAKDKCAECQHCQEKFPATFLAE</sequence>
<organism evidence="1 2">
    <name type="scientific">Escherichia albertii (strain TW07627)</name>
    <dbReference type="NCBI Taxonomy" id="502347"/>
    <lineage>
        <taxon>Bacteria</taxon>
        <taxon>Pseudomonadati</taxon>
        <taxon>Pseudomonadota</taxon>
        <taxon>Gammaproteobacteria</taxon>
        <taxon>Enterobacterales</taxon>
        <taxon>Enterobacteriaceae</taxon>
        <taxon>Escherichia</taxon>
    </lineage>
</organism>
<dbReference type="Proteomes" id="UP000003042">
    <property type="component" value="Unassembled WGS sequence"/>
</dbReference>
<reference evidence="1 2" key="1">
    <citation type="submission" date="2008-02" db="EMBL/GenBank/DDBJ databases">
        <title>Annotation of Escherichia albertii TW07627.</title>
        <authorList>
            <person name="Sutton G."/>
            <person name="Whittam T.S."/>
            <person name="Sebastian Y."/>
        </authorList>
    </citation>
    <scope>NUCLEOTIDE SEQUENCE [LARGE SCALE GENOMIC DNA]</scope>
    <source>
        <strain evidence="1 2">TW07627</strain>
    </source>
</reference>
<evidence type="ECO:0000313" key="2">
    <source>
        <dbReference type="Proteomes" id="UP000003042"/>
    </source>
</evidence>
<comment type="caution">
    <text evidence="1">The sequence shown here is derived from an EMBL/GenBank/DDBJ whole genome shotgun (WGS) entry which is preliminary data.</text>
</comment>
<gene>
    <name evidence="1" type="ORF">ESCAB7627_0887</name>
</gene>
<name>A0ABC9NUE9_ESCAT</name>
<accession>A0ABC9NUE9</accession>